<dbReference type="InterPro" id="IPR006597">
    <property type="entry name" value="Sel1-like"/>
</dbReference>
<dbReference type="AlphaFoldDB" id="A0A4S2CWA0"/>
<dbReference type="Proteomes" id="UP000306631">
    <property type="component" value="Unassembled WGS sequence"/>
</dbReference>
<dbReference type="EMBL" id="SRYW01000011">
    <property type="protein sequence ID" value="TGY33239.1"/>
    <property type="molecule type" value="Genomic_DNA"/>
</dbReference>
<comment type="caution">
    <text evidence="2">The sequence shown here is derived from an EMBL/GenBank/DDBJ whole genome shotgun (WGS) entry which is preliminary data.</text>
</comment>
<evidence type="ECO:0000313" key="3">
    <source>
        <dbReference type="Proteomes" id="UP000306631"/>
    </source>
</evidence>
<dbReference type="OrthoDB" id="7063913at2"/>
<dbReference type="InterPro" id="IPR011990">
    <property type="entry name" value="TPR-like_helical_dom_sf"/>
</dbReference>
<keyword evidence="1" id="KW-0732">Signal</keyword>
<reference evidence="2 3" key="1">
    <citation type="submission" date="2019-04" db="EMBL/GenBank/DDBJ databases">
        <title>Microbes associate with the intestines of laboratory mice.</title>
        <authorList>
            <person name="Navarre W."/>
            <person name="Wong E."/>
            <person name="Huang K."/>
            <person name="Tropini C."/>
            <person name="Ng K."/>
            <person name="Yu B."/>
        </authorList>
    </citation>
    <scope>NUCLEOTIDE SEQUENCE [LARGE SCALE GENOMIC DNA]</scope>
    <source>
        <strain evidence="2 3">NM62_B4-13</strain>
    </source>
</reference>
<organism evidence="2 3">
    <name type="scientific">Stenotrophomonas maltophilia</name>
    <name type="common">Pseudomonas maltophilia</name>
    <name type="synonym">Xanthomonas maltophilia</name>
    <dbReference type="NCBI Taxonomy" id="40324"/>
    <lineage>
        <taxon>Bacteria</taxon>
        <taxon>Pseudomonadati</taxon>
        <taxon>Pseudomonadota</taxon>
        <taxon>Gammaproteobacteria</taxon>
        <taxon>Lysobacterales</taxon>
        <taxon>Lysobacteraceae</taxon>
        <taxon>Stenotrophomonas</taxon>
        <taxon>Stenotrophomonas maltophilia group</taxon>
    </lineage>
</organism>
<proteinExistence type="predicted"/>
<accession>A0A4S2CWA0</accession>
<dbReference type="SMART" id="SM00671">
    <property type="entry name" value="SEL1"/>
    <property type="match status" value="1"/>
</dbReference>
<dbReference type="SUPFAM" id="SSF81901">
    <property type="entry name" value="HCP-like"/>
    <property type="match status" value="1"/>
</dbReference>
<gene>
    <name evidence="2" type="ORF">E5352_13195</name>
</gene>
<protein>
    <submittedName>
        <fullName evidence="2">Sel1 repeat family protein</fullName>
    </submittedName>
</protein>
<evidence type="ECO:0000313" key="2">
    <source>
        <dbReference type="EMBL" id="TGY33239.1"/>
    </source>
</evidence>
<feature type="chain" id="PRO_5020765883" evidence="1">
    <location>
        <begin position="17"/>
        <end position="233"/>
    </location>
</feature>
<evidence type="ECO:0000256" key="1">
    <source>
        <dbReference type="SAM" id="SignalP"/>
    </source>
</evidence>
<name>A0A4S2CWA0_STEMA</name>
<dbReference type="Gene3D" id="1.25.40.10">
    <property type="entry name" value="Tetratricopeptide repeat domain"/>
    <property type="match status" value="1"/>
</dbReference>
<sequence>MLLGAVLCGLVGAAAAAEADAPVFDPWAADVLGSETFLASHPDMRYRKLGNEAMQGGRPEQARSYYRRGARYADKLSQAALAELLWNGVGGPADRAAAYAWMDLAAERGDRFLLVHRERYWAALDPAERDRALVEGQALYDTYGDAVAKPRQEREMRRGRNEVTGSRLGWIGALKMTVRGEDGQQQAMPVDRFLQDRYWEPAQYWHWQAQAMEQMQRAGTVEVGPATGVSPAE</sequence>
<feature type="signal peptide" evidence="1">
    <location>
        <begin position="1"/>
        <end position="16"/>
    </location>
</feature>